<evidence type="ECO:0000256" key="1">
    <source>
        <dbReference type="ARBA" id="ARBA00004651"/>
    </source>
</evidence>
<evidence type="ECO:0000256" key="6">
    <source>
        <dbReference type="ARBA" id="ARBA00023136"/>
    </source>
</evidence>
<evidence type="ECO:0000256" key="3">
    <source>
        <dbReference type="ARBA" id="ARBA00022741"/>
    </source>
</evidence>
<dbReference type="FunFam" id="3.40.50.300:FF:000218">
    <property type="entry name" value="Multidrug ABC transporter ATP-binding protein"/>
    <property type="match status" value="1"/>
</dbReference>
<dbReference type="GO" id="GO:0005524">
    <property type="term" value="F:ATP binding"/>
    <property type="evidence" value="ECO:0007669"/>
    <property type="project" value="UniProtKB-KW"/>
</dbReference>
<dbReference type="InterPro" id="IPR011527">
    <property type="entry name" value="ABC1_TM_dom"/>
</dbReference>
<feature type="transmembrane region" description="Helical" evidence="7">
    <location>
        <begin position="175"/>
        <end position="197"/>
    </location>
</feature>
<evidence type="ECO:0000313" key="10">
    <source>
        <dbReference type="EMBL" id="OUR99841.1"/>
    </source>
</evidence>
<organism evidence="10 11">
    <name type="scientific">Halobacteriovorax marinus</name>
    <dbReference type="NCBI Taxonomy" id="97084"/>
    <lineage>
        <taxon>Bacteria</taxon>
        <taxon>Pseudomonadati</taxon>
        <taxon>Bdellovibrionota</taxon>
        <taxon>Bacteriovoracia</taxon>
        <taxon>Bacteriovoracales</taxon>
        <taxon>Halobacteriovoraceae</taxon>
        <taxon>Halobacteriovorax</taxon>
    </lineage>
</organism>
<gene>
    <name evidence="10" type="ORF">A9Q84_02090</name>
</gene>
<dbReference type="PROSITE" id="PS50929">
    <property type="entry name" value="ABC_TM1F"/>
    <property type="match status" value="1"/>
</dbReference>
<dbReference type="Pfam" id="PF00005">
    <property type="entry name" value="ABC_tran"/>
    <property type="match status" value="1"/>
</dbReference>
<dbReference type="Gene3D" id="3.40.50.300">
    <property type="entry name" value="P-loop containing nucleotide triphosphate hydrolases"/>
    <property type="match status" value="1"/>
</dbReference>
<keyword evidence="2 7" id="KW-0812">Transmembrane</keyword>
<comment type="caution">
    <text evidence="10">The sequence shown here is derived from an EMBL/GenBank/DDBJ whole genome shotgun (WGS) entry which is preliminary data.</text>
</comment>
<dbReference type="Gene3D" id="1.20.1560.10">
    <property type="entry name" value="ABC transporter type 1, transmembrane domain"/>
    <property type="match status" value="1"/>
</dbReference>
<dbReference type="SUPFAM" id="SSF90123">
    <property type="entry name" value="ABC transporter transmembrane region"/>
    <property type="match status" value="1"/>
</dbReference>
<accession>A0A1Y5FCA8</accession>
<dbReference type="PROSITE" id="PS00211">
    <property type="entry name" value="ABC_TRANSPORTER_1"/>
    <property type="match status" value="1"/>
</dbReference>
<dbReference type="InterPro" id="IPR039421">
    <property type="entry name" value="Type_1_exporter"/>
</dbReference>
<dbReference type="GO" id="GO:0016887">
    <property type="term" value="F:ATP hydrolysis activity"/>
    <property type="evidence" value="ECO:0007669"/>
    <property type="project" value="InterPro"/>
</dbReference>
<dbReference type="EMBL" id="MAAO01000002">
    <property type="protein sequence ID" value="OUR99841.1"/>
    <property type="molecule type" value="Genomic_DNA"/>
</dbReference>
<dbReference type="PANTHER" id="PTHR43394:SF1">
    <property type="entry name" value="ATP-BINDING CASSETTE SUB-FAMILY B MEMBER 10, MITOCHONDRIAL"/>
    <property type="match status" value="1"/>
</dbReference>
<dbReference type="InterPro" id="IPR027417">
    <property type="entry name" value="P-loop_NTPase"/>
</dbReference>
<evidence type="ECO:0008006" key="12">
    <source>
        <dbReference type="Google" id="ProtNLM"/>
    </source>
</evidence>
<dbReference type="InterPro" id="IPR003439">
    <property type="entry name" value="ABC_transporter-like_ATP-bd"/>
</dbReference>
<name>A0A1Y5FCA8_9BACT</name>
<dbReference type="InterPro" id="IPR017871">
    <property type="entry name" value="ABC_transporter-like_CS"/>
</dbReference>
<feature type="transmembrane region" description="Helical" evidence="7">
    <location>
        <begin position="412"/>
        <end position="432"/>
    </location>
</feature>
<dbReference type="AlphaFoldDB" id="A0A1Y5FCA8"/>
<keyword evidence="3" id="KW-0547">Nucleotide-binding</keyword>
<dbReference type="CDD" id="cd18563">
    <property type="entry name" value="ABC_6TM_exporter_like"/>
    <property type="match status" value="1"/>
</dbReference>
<keyword evidence="6 7" id="KW-0472">Membrane</keyword>
<evidence type="ECO:0000256" key="5">
    <source>
        <dbReference type="ARBA" id="ARBA00022989"/>
    </source>
</evidence>
<feature type="domain" description="ABC transmembrane type-1" evidence="9">
    <location>
        <begin position="176"/>
        <end position="470"/>
    </location>
</feature>
<keyword evidence="4" id="KW-0067">ATP-binding</keyword>
<sequence>MNKNIELKKYFGQEEKLPEIVREQISEEIILYAYSDLNNSFHFSGSWIVVTETRFYLVHGKSLKLEKDFAINKISRVIERKSSNGFRLKILTADDLPPLLEVYYTGKQKVMMGKIKFLLEKKVKGENLAFDINPDKEYHSNALSTIIEVQSETSVDDKGTLLRLLSYLAPYKRKLIIGTIGAAVSTLVSLLPAYFSGKIIDDLVKPYQDGVLPVETALKSGWVIMAALGATFVIREIFSWMRLNQMSILGEGVARDLRVELYAHLQSLDMDFFSKKQTGSIISRVSSDTDRVWDFIAFGVVEVGIALITLLSLSAVLITMDYRLGLIMSVPVPLLLFSIYKHGEKMKSVFLKCWRKWANLTNVLSDTIPGMQVVKAFNQHDREIKRFNGINDVVTDQFEEVHQIWTRFWPGLMLSIHLIVLTVWCFALPRLFESGESQLSAGTFVSFLLYMTMFTAPIEIIGQMARMLNRALSSAHRIFEILDSRAKIVNKSEALRPSELEGRIEFRETTFSYDGIRPILKGINFNIEPGEMIGLVGSSGGGKSTITKLISRFYDAQGGSILIDGEPIENYDVGWLRENIGMVLQEPFLFHGTIWENIAYGLPDISKDKIIEAARVANAHEFIMRFQDSYETIIGERGHTLSGGERQRISIARAILHDPKILILDEATSAVDTETERKIQDALDKLVKGRTVLAVAHRLSTLRQADRIFVINKGEVAEVGPHEELLKNEQGHYFKLHNMQKEMNKNFAL</sequence>
<protein>
    <recommendedName>
        <fullName evidence="12">ABC transporter</fullName>
    </recommendedName>
</protein>
<feature type="transmembrane region" description="Helical" evidence="7">
    <location>
        <begin position="444"/>
        <end position="462"/>
    </location>
</feature>
<evidence type="ECO:0000259" key="8">
    <source>
        <dbReference type="PROSITE" id="PS50893"/>
    </source>
</evidence>
<keyword evidence="5 7" id="KW-1133">Transmembrane helix</keyword>
<dbReference type="SMART" id="SM00382">
    <property type="entry name" value="AAA"/>
    <property type="match status" value="1"/>
</dbReference>
<dbReference type="SUPFAM" id="SSF52540">
    <property type="entry name" value="P-loop containing nucleoside triphosphate hydrolases"/>
    <property type="match status" value="1"/>
</dbReference>
<evidence type="ECO:0000256" key="7">
    <source>
        <dbReference type="SAM" id="Phobius"/>
    </source>
</evidence>
<dbReference type="InterPro" id="IPR036640">
    <property type="entry name" value="ABC1_TM_sf"/>
</dbReference>
<reference evidence="11" key="1">
    <citation type="journal article" date="2017" name="Proc. Natl. Acad. Sci. U.S.A.">
        <title>Simulation of Deepwater Horizon oil plume reveals substrate specialization within a complex community of hydrocarbon-degraders.</title>
        <authorList>
            <person name="Hu P."/>
            <person name="Dubinsky E.A."/>
            <person name="Probst A.J."/>
            <person name="Wang J."/>
            <person name="Sieber C.M.K."/>
            <person name="Tom L.M."/>
            <person name="Gardinali P."/>
            <person name="Banfield J.F."/>
            <person name="Atlas R.M."/>
            <person name="Andersen G.L."/>
        </authorList>
    </citation>
    <scope>NUCLEOTIDE SEQUENCE [LARGE SCALE GENOMIC DNA]</scope>
</reference>
<proteinExistence type="predicted"/>
<evidence type="ECO:0000313" key="11">
    <source>
        <dbReference type="Proteomes" id="UP000196531"/>
    </source>
</evidence>
<dbReference type="GO" id="GO:0005886">
    <property type="term" value="C:plasma membrane"/>
    <property type="evidence" value="ECO:0007669"/>
    <property type="project" value="UniProtKB-SubCell"/>
</dbReference>
<dbReference type="InterPro" id="IPR003593">
    <property type="entry name" value="AAA+_ATPase"/>
</dbReference>
<evidence type="ECO:0000256" key="2">
    <source>
        <dbReference type="ARBA" id="ARBA00022692"/>
    </source>
</evidence>
<feature type="transmembrane region" description="Helical" evidence="7">
    <location>
        <begin position="322"/>
        <end position="340"/>
    </location>
</feature>
<dbReference type="GO" id="GO:0015421">
    <property type="term" value="F:ABC-type oligopeptide transporter activity"/>
    <property type="evidence" value="ECO:0007669"/>
    <property type="project" value="TreeGrafter"/>
</dbReference>
<feature type="transmembrane region" description="Helical" evidence="7">
    <location>
        <begin position="217"/>
        <end position="238"/>
    </location>
</feature>
<dbReference type="Proteomes" id="UP000196531">
    <property type="component" value="Unassembled WGS sequence"/>
</dbReference>
<comment type="subcellular location">
    <subcellularLocation>
        <location evidence="1">Cell membrane</location>
        <topology evidence="1">Multi-pass membrane protein</topology>
    </subcellularLocation>
</comment>
<evidence type="ECO:0000259" key="9">
    <source>
        <dbReference type="PROSITE" id="PS50929"/>
    </source>
</evidence>
<feature type="transmembrane region" description="Helical" evidence="7">
    <location>
        <begin position="292"/>
        <end position="316"/>
    </location>
</feature>
<dbReference type="Pfam" id="PF00664">
    <property type="entry name" value="ABC_membrane"/>
    <property type="match status" value="1"/>
</dbReference>
<dbReference type="PANTHER" id="PTHR43394">
    <property type="entry name" value="ATP-DEPENDENT PERMEASE MDL1, MITOCHONDRIAL"/>
    <property type="match status" value="1"/>
</dbReference>
<evidence type="ECO:0000256" key="4">
    <source>
        <dbReference type="ARBA" id="ARBA00022840"/>
    </source>
</evidence>
<feature type="domain" description="ABC transporter" evidence="8">
    <location>
        <begin position="504"/>
        <end position="738"/>
    </location>
</feature>
<dbReference type="PROSITE" id="PS50893">
    <property type="entry name" value="ABC_TRANSPORTER_2"/>
    <property type="match status" value="1"/>
</dbReference>